<dbReference type="GO" id="GO:0008270">
    <property type="term" value="F:zinc ion binding"/>
    <property type="evidence" value="ECO:0007669"/>
    <property type="project" value="TreeGrafter"/>
</dbReference>
<evidence type="ECO:0000256" key="4">
    <source>
        <dbReference type="ARBA" id="ARBA00005975"/>
    </source>
</evidence>
<dbReference type="InterPro" id="IPR006629">
    <property type="entry name" value="LITAF"/>
</dbReference>
<sequence length="120" mass="13389">MKDDSPPPPYAEFDSNLLNHDLNPRKQHLPSAPPSPDYPEHVLYPRGLLETPNNHYQASLRPQNQPETTQNRGSTIFGPLPTKIVCPYCEVAIVTKTKYVPGKLVWLIMLGCAILGICNV</sequence>
<dbReference type="InterPro" id="IPR037519">
    <property type="entry name" value="LITAF_fam"/>
</dbReference>
<comment type="subcellular location">
    <subcellularLocation>
        <location evidence="2">Endosome membrane</location>
        <topology evidence="2">Peripheral membrane protein</topology>
    </subcellularLocation>
    <subcellularLocation>
        <location evidence="1">Late endosome membrane</location>
    </subcellularLocation>
    <subcellularLocation>
        <location evidence="3">Lysosome membrane</location>
        <topology evidence="3">Peripheral membrane protein</topology>
        <orientation evidence="3">Cytoplasmic side</orientation>
    </subcellularLocation>
</comment>
<evidence type="ECO:0000256" key="7">
    <source>
        <dbReference type="ARBA" id="ARBA00023136"/>
    </source>
</evidence>
<keyword evidence="5" id="KW-0479">Metal-binding</keyword>
<feature type="compositionally biased region" description="Pro residues" evidence="8">
    <location>
        <begin position="1"/>
        <end position="10"/>
    </location>
</feature>
<evidence type="ECO:0000256" key="5">
    <source>
        <dbReference type="ARBA" id="ARBA00022723"/>
    </source>
</evidence>
<dbReference type="AlphaFoldDB" id="A0A914DUM0"/>
<proteinExistence type="inferred from homology"/>
<evidence type="ECO:0000256" key="6">
    <source>
        <dbReference type="ARBA" id="ARBA00022833"/>
    </source>
</evidence>
<dbReference type="PROSITE" id="PS51837">
    <property type="entry name" value="LITAF"/>
    <property type="match status" value="1"/>
</dbReference>
<evidence type="ECO:0000259" key="9">
    <source>
        <dbReference type="PROSITE" id="PS51837"/>
    </source>
</evidence>
<keyword evidence="7" id="KW-0472">Membrane</keyword>
<accession>A0A914DUM0</accession>
<comment type="similarity">
    <text evidence="4">Belongs to the CDIP1/LITAF family.</text>
</comment>
<dbReference type="PANTHER" id="PTHR23292:SF6">
    <property type="entry name" value="FI16602P1-RELATED"/>
    <property type="match status" value="1"/>
</dbReference>
<feature type="compositionally biased region" description="Polar residues" evidence="8">
    <location>
        <begin position="54"/>
        <end position="74"/>
    </location>
</feature>
<evidence type="ECO:0000313" key="10">
    <source>
        <dbReference type="Proteomes" id="UP000887540"/>
    </source>
</evidence>
<dbReference type="Pfam" id="PF10601">
    <property type="entry name" value="zf-LITAF-like"/>
    <property type="match status" value="1"/>
</dbReference>
<keyword evidence="10" id="KW-1185">Reference proteome</keyword>
<organism evidence="10 11">
    <name type="scientific">Acrobeloides nanus</name>
    <dbReference type="NCBI Taxonomy" id="290746"/>
    <lineage>
        <taxon>Eukaryota</taxon>
        <taxon>Metazoa</taxon>
        <taxon>Ecdysozoa</taxon>
        <taxon>Nematoda</taxon>
        <taxon>Chromadorea</taxon>
        <taxon>Rhabditida</taxon>
        <taxon>Tylenchina</taxon>
        <taxon>Cephalobomorpha</taxon>
        <taxon>Cephaloboidea</taxon>
        <taxon>Cephalobidae</taxon>
        <taxon>Acrobeloides</taxon>
    </lineage>
</organism>
<feature type="domain" description="LITAF" evidence="9">
    <location>
        <begin position="64"/>
        <end position="120"/>
    </location>
</feature>
<reference evidence="11" key="1">
    <citation type="submission" date="2022-11" db="UniProtKB">
        <authorList>
            <consortium name="WormBaseParasite"/>
        </authorList>
    </citation>
    <scope>IDENTIFICATION</scope>
</reference>
<evidence type="ECO:0000256" key="2">
    <source>
        <dbReference type="ARBA" id="ARBA00004481"/>
    </source>
</evidence>
<keyword evidence="6" id="KW-0862">Zinc</keyword>
<dbReference type="GO" id="GO:0031902">
    <property type="term" value="C:late endosome membrane"/>
    <property type="evidence" value="ECO:0007669"/>
    <property type="project" value="UniProtKB-SubCell"/>
</dbReference>
<dbReference type="Proteomes" id="UP000887540">
    <property type="component" value="Unplaced"/>
</dbReference>
<dbReference type="WBParaSite" id="ACRNAN_scaffold3977.g23898.t1">
    <property type="protein sequence ID" value="ACRNAN_scaffold3977.g23898.t1"/>
    <property type="gene ID" value="ACRNAN_scaffold3977.g23898"/>
</dbReference>
<dbReference type="GO" id="GO:0005765">
    <property type="term" value="C:lysosomal membrane"/>
    <property type="evidence" value="ECO:0007669"/>
    <property type="project" value="UniProtKB-SubCell"/>
</dbReference>
<feature type="region of interest" description="Disordered" evidence="8">
    <location>
        <begin position="1"/>
        <end position="38"/>
    </location>
</feature>
<evidence type="ECO:0000256" key="1">
    <source>
        <dbReference type="ARBA" id="ARBA00004414"/>
    </source>
</evidence>
<feature type="region of interest" description="Disordered" evidence="8">
    <location>
        <begin position="54"/>
        <end position="75"/>
    </location>
</feature>
<evidence type="ECO:0000256" key="3">
    <source>
        <dbReference type="ARBA" id="ARBA00004630"/>
    </source>
</evidence>
<evidence type="ECO:0000256" key="8">
    <source>
        <dbReference type="SAM" id="MobiDB-lite"/>
    </source>
</evidence>
<name>A0A914DUM0_9BILA</name>
<evidence type="ECO:0000313" key="11">
    <source>
        <dbReference type="WBParaSite" id="ACRNAN_scaffold3977.g23898.t1"/>
    </source>
</evidence>
<protein>
    <submittedName>
        <fullName evidence="11">LITAF domain-containing protein</fullName>
    </submittedName>
</protein>
<dbReference type="PANTHER" id="PTHR23292">
    <property type="entry name" value="LIPOPOLYSACCHARIDE-INDUCED TUMOR NECROSIS FACTOR-ALPHA FACTOR"/>
    <property type="match status" value="1"/>
</dbReference>